<reference evidence="6 7" key="1">
    <citation type="submission" date="2024-09" db="EMBL/GenBank/DDBJ databases">
        <authorList>
            <person name="Sun Q."/>
            <person name="Mori K."/>
        </authorList>
    </citation>
    <scope>NUCLEOTIDE SEQUENCE [LARGE SCALE GENOMIC DNA]</scope>
    <source>
        <strain evidence="6 7">TBRC 4938</strain>
    </source>
</reference>
<evidence type="ECO:0000313" key="6">
    <source>
        <dbReference type="EMBL" id="MFB9947969.1"/>
    </source>
</evidence>
<dbReference type="PROSITE" id="PS51296">
    <property type="entry name" value="RIESKE"/>
    <property type="match status" value="1"/>
</dbReference>
<dbReference type="SUPFAM" id="SSF50022">
    <property type="entry name" value="ISP domain"/>
    <property type="match status" value="1"/>
</dbReference>
<keyword evidence="7" id="KW-1185">Reference proteome</keyword>
<dbReference type="Pfam" id="PF00355">
    <property type="entry name" value="Rieske"/>
    <property type="match status" value="1"/>
</dbReference>
<evidence type="ECO:0000313" key="7">
    <source>
        <dbReference type="Proteomes" id="UP001589692"/>
    </source>
</evidence>
<sequence>MNAIELNIWTDLCGIDEVGEGEAKAFLIGPKRLCAVNDGQNFFVVDDLCTHGVAYLSEGYCDTEECVLECPLHGGLFDYRDGSAQGDPAEKPVRSYAVLVEGNRVKVKL</sequence>
<protein>
    <submittedName>
        <fullName evidence="6">Non-heme iron oxygenase ferredoxin subunit</fullName>
    </submittedName>
</protein>
<dbReference type="InterPro" id="IPR017941">
    <property type="entry name" value="Rieske_2Fe-2S"/>
</dbReference>
<dbReference type="InterPro" id="IPR036922">
    <property type="entry name" value="Rieske_2Fe-2S_sf"/>
</dbReference>
<evidence type="ECO:0000256" key="3">
    <source>
        <dbReference type="ARBA" id="ARBA00023004"/>
    </source>
</evidence>
<dbReference type="Proteomes" id="UP001589692">
    <property type="component" value="Unassembled WGS sequence"/>
</dbReference>
<proteinExistence type="predicted"/>
<comment type="caution">
    <text evidence="6">The sequence shown here is derived from an EMBL/GenBank/DDBJ whole genome shotgun (WGS) entry which is preliminary data.</text>
</comment>
<feature type="domain" description="Rieske" evidence="5">
    <location>
        <begin position="9"/>
        <end position="107"/>
    </location>
</feature>
<dbReference type="Gene3D" id="2.102.10.10">
    <property type="entry name" value="Rieske [2Fe-2S] iron-sulphur domain"/>
    <property type="match status" value="1"/>
</dbReference>
<keyword evidence="1" id="KW-0001">2Fe-2S</keyword>
<evidence type="ECO:0000256" key="4">
    <source>
        <dbReference type="ARBA" id="ARBA00023014"/>
    </source>
</evidence>
<evidence type="ECO:0000256" key="1">
    <source>
        <dbReference type="ARBA" id="ARBA00022714"/>
    </source>
</evidence>
<keyword evidence="3" id="KW-0408">Iron</keyword>
<accession>A0ABV6ABG2</accession>
<organism evidence="6 7">
    <name type="scientific">Rhizobium puerariae</name>
    <dbReference type="NCBI Taxonomy" id="1585791"/>
    <lineage>
        <taxon>Bacteria</taxon>
        <taxon>Pseudomonadati</taxon>
        <taxon>Pseudomonadota</taxon>
        <taxon>Alphaproteobacteria</taxon>
        <taxon>Hyphomicrobiales</taxon>
        <taxon>Rhizobiaceae</taxon>
        <taxon>Rhizobium/Agrobacterium group</taxon>
        <taxon>Rhizobium</taxon>
    </lineage>
</organism>
<keyword evidence="2" id="KW-0479">Metal-binding</keyword>
<name>A0ABV6ABG2_9HYPH</name>
<dbReference type="EMBL" id="JBHMAA010000006">
    <property type="protein sequence ID" value="MFB9947969.1"/>
    <property type="molecule type" value="Genomic_DNA"/>
</dbReference>
<evidence type="ECO:0000256" key="2">
    <source>
        <dbReference type="ARBA" id="ARBA00022723"/>
    </source>
</evidence>
<keyword evidence="4" id="KW-0411">Iron-sulfur</keyword>
<evidence type="ECO:0000259" key="5">
    <source>
        <dbReference type="PROSITE" id="PS51296"/>
    </source>
</evidence>
<dbReference type="CDD" id="cd03528">
    <property type="entry name" value="Rieske_RO_ferredoxin"/>
    <property type="match status" value="1"/>
</dbReference>
<dbReference type="RefSeq" id="WP_377256492.1">
    <property type="nucleotide sequence ID" value="NZ_JBHMAA010000006.1"/>
</dbReference>
<gene>
    <name evidence="6" type="ORF">ACFFP0_03865</name>
</gene>